<name>A0ACB8UNM0_9EURO</name>
<sequence length="265" mass="30955">MAAKSACPTGDYYPSYCHKAAPTHSTWVKLGIDDVRCLKQPREFQGHRTYFYNNHPIEFICLAGIIVSRDEQTLRTILVLDDSTGYTIEIVCSKAAPQNPFIPTTATAEAPTTTTTPATHLRAATKAPIDISSLFPGVTSKLQGTITRFRGALQLHLERYTLLRNTNEEMHFWDQKNRFFVQVLSVPWMLTAEEKEALRVEEVRREKWKRCKREVLEKREQLRAEKEERDRKRIERSYEKRYERAKYAKRCLEEARSLSRRTKDR</sequence>
<proteinExistence type="predicted"/>
<gene>
    <name evidence="1" type="ORF">LOY88_006176</name>
</gene>
<comment type="caution">
    <text evidence="1">The sequence shown here is derived from an EMBL/GenBank/DDBJ whole genome shotgun (WGS) entry which is preliminary data.</text>
</comment>
<protein>
    <submittedName>
        <fullName evidence="1">Uncharacterized protein</fullName>
    </submittedName>
</protein>
<organism evidence="1">
    <name type="scientific">Ophidiomyces ophidiicola</name>
    <dbReference type="NCBI Taxonomy" id="1387563"/>
    <lineage>
        <taxon>Eukaryota</taxon>
        <taxon>Fungi</taxon>
        <taxon>Dikarya</taxon>
        <taxon>Ascomycota</taxon>
        <taxon>Pezizomycotina</taxon>
        <taxon>Eurotiomycetes</taxon>
        <taxon>Eurotiomycetidae</taxon>
        <taxon>Onygenales</taxon>
        <taxon>Onygenaceae</taxon>
        <taxon>Ophidiomyces</taxon>
    </lineage>
</organism>
<evidence type="ECO:0000313" key="1">
    <source>
        <dbReference type="EMBL" id="KAI2382272.1"/>
    </source>
</evidence>
<reference evidence="1" key="1">
    <citation type="journal article" date="2022" name="bioRxiv">
        <title>Population genetic analysis of Ophidiomyces ophidiicola, the causative agent of snake fungal disease, indicates recent introductions to the USA.</title>
        <authorList>
            <person name="Ladner J.T."/>
            <person name="Palmer J.M."/>
            <person name="Ettinger C.L."/>
            <person name="Stajich J.E."/>
            <person name="Farrell T.M."/>
            <person name="Glorioso B.M."/>
            <person name="Lawson B."/>
            <person name="Price S.J."/>
            <person name="Stengle A.G."/>
            <person name="Grear D.A."/>
            <person name="Lorch J.M."/>
        </authorList>
    </citation>
    <scope>NUCLEOTIDE SEQUENCE</scope>
    <source>
        <strain evidence="1">NWHC 24266-5</strain>
    </source>
</reference>
<accession>A0ACB8UNM0</accession>
<dbReference type="EMBL" id="JALBCA010000133">
    <property type="protein sequence ID" value="KAI2382272.1"/>
    <property type="molecule type" value="Genomic_DNA"/>
</dbReference>